<dbReference type="FunFam" id="2.40.50.140:FF:000004">
    <property type="entry name" value="Elongation factor P"/>
    <property type="match status" value="1"/>
</dbReference>
<dbReference type="NCBIfam" id="TIGR00038">
    <property type="entry name" value="efp"/>
    <property type="match status" value="1"/>
</dbReference>
<evidence type="ECO:0000256" key="2">
    <source>
        <dbReference type="ARBA" id="ARBA00004815"/>
    </source>
</evidence>
<dbReference type="GO" id="GO:0005829">
    <property type="term" value="C:cytosol"/>
    <property type="evidence" value="ECO:0007669"/>
    <property type="project" value="UniProtKB-ARBA"/>
</dbReference>
<dbReference type="CDD" id="cd05794">
    <property type="entry name" value="S1_EF-P_repeat_2"/>
    <property type="match status" value="1"/>
</dbReference>
<dbReference type="Pfam" id="PF08207">
    <property type="entry name" value="EFP_N"/>
    <property type="match status" value="1"/>
</dbReference>
<evidence type="ECO:0000256" key="5">
    <source>
        <dbReference type="ARBA" id="ARBA00022768"/>
    </source>
</evidence>
<dbReference type="AlphaFoldDB" id="A0A0G0H5E2"/>
<dbReference type="PROSITE" id="PS01275">
    <property type="entry name" value="EFP"/>
    <property type="match status" value="1"/>
</dbReference>
<evidence type="ECO:0000256" key="3">
    <source>
        <dbReference type="ARBA" id="ARBA00009479"/>
    </source>
</evidence>
<accession>A0A0G0H5E2</accession>
<name>A0A0G0H5E2_9BACT</name>
<evidence type="ECO:0000256" key="8">
    <source>
        <dbReference type="NCBIfam" id="TIGR00038"/>
    </source>
</evidence>
<dbReference type="HAMAP" id="MF_00141">
    <property type="entry name" value="EF_P"/>
    <property type="match status" value="1"/>
</dbReference>
<feature type="domain" description="Elongation factor P C-terminal" evidence="10">
    <location>
        <begin position="130"/>
        <end position="185"/>
    </location>
</feature>
<keyword evidence="4 7" id="KW-0963">Cytoplasm</keyword>
<dbReference type="InterPro" id="IPR015365">
    <property type="entry name" value="Elong-fact-P_C"/>
</dbReference>
<dbReference type="NCBIfam" id="NF001810">
    <property type="entry name" value="PRK00529.1"/>
    <property type="match status" value="1"/>
</dbReference>
<dbReference type="PIRSF" id="PIRSF005901">
    <property type="entry name" value="EF-P"/>
    <property type="match status" value="1"/>
</dbReference>
<gene>
    <name evidence="7" type="primary">efp</name>
    <name evidence="12" type="ORF">US54_C0009G0018</name>
</gene>
<keyword evidence="5 7" id="KW-0251">Elongation factor</keyword>
<dbReference type="InterPro" id="IPR001059">
    <property type="entry name" value="Transl_elong_P/YeiP_cen"/>
</dbReference>
<dbReference type="STRING" id="1618481.US54_C0009G0018"/>
<dbReference type="Pfam" id="PF09285">
    <property type="entry name" value="Elong-fact-P_C"/>
    <property type="match status" value="1"/>
</dbReference>
<dbReference type="UniPathway" id="UPA00345"/>
<dbReference type="CDD" id="cd04470">
    <property type="entry name" value="S1_EF-P_repeat_1"/>
    <property type="match status" value="1"/>
</dbReference>
<proteinExistence type="inferred from homology"/>
<dbReference type="InterPro" id="IPR014722">
    <property type="entry name" value="Rib_uL2_dom2"/>
</dbReference>
<feature type="domain" description="Translation elongation factor P/YeiP central" evidence="11">
    <location>
        <begin position="68"/>
        <end position="122"/>
    </location>
</feature>
<dbReference type="Pfam" id="PF01132">
    <property type="entry name" value="EFP"/>
    <property type="match status" value="1"/>
</dbReference>
<dbReference type="Proteomes" id="UP000034471">
    <property type="component" value="Unassembled WGS sequence"/>
</dbReference>
<evidence type="ECO:0000256" key="1">
    <source>
        <dbReference type="ARBA" id="ARBA00004496"/>
    </source>
</evidence>
<dbReference type="GO" id="GO:0003746">
    <property type="term" value="F:translation elongation factor activity"/>
    <property type="evidence" value="ECO:0007669"/>
    <property type="project" value="UniProtKB-UniRule"/>
</dbReference>
<evidence type="ECO:0000259" key="10">
    <source>
        <dbReference type="SMART" id="SM00841"/>
    </source>
</evidence>
<sequence>MASQAGNLKKGEFIKYQGDIWQIQKTEFYSPGKGSALMRTKLKNVTSGKTIDFNFKSNESVETIDVSSIEMQYLYKDNENAYFMDNQTYQQYEVSRSVIGNVIKYFKEGELMYVFVYGDATLNIRPPASVTLKIVQTEDAAKGDTVSGAKKEAELETGAKVMVPLFIKKGETIIVNPETGQYTGRA</sequence>
<dbReference type="InterPro" id="IPR011768">
    <property type="entry name" value="Transl_elongation_fac_P"/>
</dbReference>
<dbReference type="SMART" id="SM00841">
    <property type="entry name" value="Elong-fact-P_C"/>
    <property type="match status" value="1"/>
</dbReference>
<dbReference type="InterPro" id="IPR013185">
    <property type="entry name" value="Transl_elong_KOW-like"/>
</dbReference>
<evidence type="ECO:0000256" key="4">
    <source>
        <dbReference type="ARBA" id="ARBA00022490"/>
    </source>
</evidence>
<evidence type="ECO:0000256" key="9">
    <source>
        <dbReference type="RuleBase" id="RU004389"/>
    </source>
</evidence>
<reference evidence="12 13" key="1">
    <citation type="journal article" date="2015" name="Nature">
        <title>rRNA introns, odd ribosomes, and small enigmatic genomes across a large radiation of phyla.</title>
        <authorList>
            <person name="Brown C.T."/>
            <person name="Hug L.A."/>
            <person name="Thomas B.C."/>
            <person name="Sharon I."/>
            <person name="Castelle C.J."/>
            <person name="Singh A."/>
            <person name="Wilkins M.J."/>
            <person name="Williams K.H."/>
            <person name="Banfield J.F."/>
        </authorList>
    </citation>
    <scope>NUCLEOTIDE SEQUENCE [LARGE SCALE GENOMIC DNA]</scope>
</reference>
<dbReference type="PANTHER" id="PTHR30053">
    <property type="entry name" value="ELONGATION FACTOR P"/>
    <property type="match status" value="1"/>
</dbReference>
<evidence type="ECO:0000256" key="7">
    <source>
        <dbReference type="HAMAP-Rule" id="MF_00141"/>
    </source>
</evidence>
<evidence type="ECO:0000256" key="6">
    <source>
        <dbReference type="ARBA" id="ARBA00022917"/>
    </source>
</evidence>
<comment type="caution">
    <text evidence="12">The sequence shown here is derived from an EMBL/GenBank/DDBJ whole genome shotgun (WGS) entry which is preliminary data.</text>
</comment>
<comment type="similarity">
    <text evidence="3 7 9">Belongs to the elongation factor P family.</text>
</comment>
<dbReference type="SUPFAM" id="SSF50249">
    <property type="entry name" value="Nucleic acid-binding proteins"/>
    <property type="match status" value="2"/>
</dbReference>
<evidence type="ECO:0000313" key="12">
    <source>
        <dbReference type="EMBL" id="KKQ38498.1"/>
    </source>
</evidence>
<comment type="pathway">
    <text evidence="2 7">Protein biosynthesis; polypeptide chain elongation.</text>
</comment>
<protein>
    <recommendedName>
        <fullName evidence="7 8">Elongation factor P</fullName>
        <shortName evidence="7">EF-P</shortName>
    </recommendedName>
</protein>
<dbReference type="PANTHER" id="PTHR30053:SF12">
    <property type="entry name" value="ELONGATION FACTOR P (EF-P) FAMILY PROTEIN"/>
    <property type="match status" value="1"/>
</dbReference>
<keyword evidence="6 7" id="KW-0648">Protein biosynthesis</keyword>
<dbReference type="Gene3D" id="2.40.50.140">
    <property type="entry name" value="Nucleic acid-binding proteins"/>
    <property type="match status" value="2"/>
</dbReference>
<dbReference type="InterPro" id="IPR020599">
    <property type="entry name" value="Transl_elong_fac_P/YeiP"/>
</dbReference>
<comment type="subcellular location">
    <subcellularLocation>
        <location evidence="1 7">Cytoplasm</location>
    </subcellularLocation>
</comment>
<dbReference type="EMBL" id="LBTJ01000009">
    <property type="protein sequence ID" value="KKQ38498.1"/>
    <property type="molecule type" value="Genomic_DNA"/>
</dbReference>
<dbReference type="FunFam" id="2.40.50.140:FF:000009">
    <property type="entry name" value="Elongation factor P"/>
    <property type="match status" value="1"/>
</dbReference>
<dbReference type="GO" id="GO:0043043">
    <property type="term" value="P:peptide biosynthetic process"/>
    <property type="evidence" value="ECO:0007669"/>
    <property type="project" value="InterPro"/>
</dbReference>
<dbReference type="Gene3D" id="2.30.30.30">
    <property type="match status" value="1"/>
</dbReference>
<comment type="function">
    <text evidence="7">Involved in peptide bond synthesis. Stimulates efficient translation and peptide-bond synthesis on native or reconstituted 70S ribosomes in vitro. Probably functions indirectly by altering the affinity of the ribosome for aminoacyl-tRNA, thus increasing their reactivity as acceptors for peptidyl transferase.</text>
</comment>
<dbReference type="InterPro" id="IPR008991">
    <property type="entry name" value="Translation_prot_SH3-like_sf"/>
</dbReference>
<dbReference type="InterPro" id="IPR012340">
    <property type="entry name" value="NA-bd_OB-fold"/>
</dbReference>
<dbReference type="SUPFAM" id="SSF50104">
    <property type="entry name" value="Translation proteins SH3-like domain"/>
    <property type="match status" value="1"/>
</dbReference>
<evidence type="ECO:0000313" key="13">
    <source>
        <dbReference type="Proteomes" id="UP000034471"/>
    </source>
</evidence>
<organism evidence="12 13">
    <name type="scientific">Candidatus Roizmanbacteria bacterium GW2011_GWA2_37_7</name>
    <dbReference type="NCBI Taxonomy" id="1618481"/>
    <lineage>
        <taxon>Bacteria</taxon>
        <taxon>Candidatus Roizmaniibacteriota</taxon>
    </lineage>
</organism>
<evidence type="ECO:0000259" key="11">
    <source>
        <dbReference type="SMART" id="SM01185"/>
    </source>
</evidence>
<dbReference type="FunFam" id="2.30.30.30:FF:000003">
    <property type="entry name" value="Elongation factor P"/>
    <property type="match status" value="1"/>
</dbReference>
<dbReference type="SMART" id="SM01185">
    <property type="entry name" value="EFP"/>
    <property type="match status" value="1"/>
</dbReference>
<dbReference type="InterPro" id="IPR013852">
    <property type="entry name" value="Transl_elong_P/YeiP_CS"/>
</dbReference>